<dbReference type="Proteomes" id="UP000827976">
    <property type="component" value="Chromosome 14"/>
</dbReference>
<accession>A0ACB7UPU3</accession>
<organism evidence="1 2">
    <name type="scientific">Dioscorea alata</name>
    <name type="common">Purple yam</name>
    <dbReference type="NCBI Taxonomy" id="55571"/>
    <lineage>
        <taxon>Eukaryota</taxon>
        <taxon>Viridiplantae</taxon>
        <taxon>Streptophyta</taxon>
        <taxon>Embryophyta</taxon>
        <taxon>Tracheophyta</taxon>
        <taxon>Spermatophyta</taxon>
        <taxon>Magnoliopsida</taxon>
        <taxon>Liliopsida</taxon>
        <taxon>Dioscoreales</taxon>
        <taxon>Dioscoreaceae</taxon>
        <taxon>Dioscorea</taxon>
    </lineage>
</organism>
<evidence type="ECO:0000313" key="1">
    <source>
        <dbReference type="EMBL" id="KAH7662697.1"/>
    </source>
</evidence>
<name>A0ACB7UPU3_DIOAL</name>
<keyword evidence="2" id="KW-1185">Reference proteome</keyword>
<evidence type="ECO:0000313" key="2">
    <source>
        <dbReference type="Proteomes" id="UP000827976"/>
    </source>
</evidence>
<gene>
    <name evidence="1" type="ORF">IHE45_14G005400</name>
</gene>
<proteinExistence type="predicted"/>
<comment type="caution">
    <text evidence="1">The sequence shown here is derived from an EMBL/GenBank/DDBJ whole genome shotgun (WGS) entry which is preliminary data.</text>
</comment>
<protein>
    <submittedName>
        <fullName evidence="1">E3 ubiquitin ligase protein</fullName>
    </submittedName>
</protein>
<dbReference type="EMBL" id="CM037024">
    <property type="protein sequence ID" value="KAH7662697.1"/>
    <property type="molecule type" value="Genomic_DNA"/>
</dbReference>
<reference evidence="2" key="1">
    <citation type="journal article" date="2022" name="Nat. Commun.">
        <title>Chromosome evolution and the genetic basis of agronomically important traits in greater yam.</title>
        <authorList>
            <person name="Bredeson J.V."/>
            <person name="Lyons J.B."/>
            <person name="Oniyinde I.O."/>
            <person name="Okereke N.R."/>
            <person name="Kolade O."/>
            <person name="Nnabue I."/>
            <person name="Nwadili C.O."/>
            <person name="Hribova E."/>
            <person name="Parker M."/>
            <person name="Nwogha J."/>
            <person name="Shu S."/>
            <person name="Carlson J."/>
            <person name="Kariba R."/>
            <person name="Muthemba S."/>
            <person name="Knop K."/>
            <person name="Barton G.J."/>
            <person name="Sherwood A.V."/>
            <person name="Lopez-Montes A."/>
            <person name="Asiedu R."/>
            <person name="Jamnadass R."/>
            <person name="Muchugi A."/>
            <person name="Goodstein D."/>
            <person name="Egesi C.N."/>
            <person name="Featherston J."/>
            <person name="Asfaw A."/>
            <person name="Simpson G.G."/>
            <person name="Dolezel J."/>
            <person name="Hendre P.S."/>
            <person name="Van Deynze A."/>
            <person name="Kumar P.L."/>
            <person name="Obidiegwu J.E."/>
            <person name="Bhattacharjee R."/>
            <person name="Rokhsar D.S."/>
        </authorList>
    </citation>
    <scope>NUCLEOTIDE SEQUENCE [LARGE SCALE GENOMIC DNA]</scope>
    <source>
        <strain evidence="2">cv. TDa95/00328</strain>
    </source>
</reference>
<sequence length="425" mass="46203">MGAHQSRDQALYNHAKCGNVAGIKALRRHGAGLEWVDKERRTPLILACMRSDLLPAAKVLIELGANVNAYRPGSRGGTPLHYAANRGLVQTVELLLSHGANPLLMNDDHKTALDLARANGHLNIVRSIENSICLFSGWLREMHGPSILEAFIPHWVSRKLWAVVLPFTSPIPTNPPRFYLALYSGLQVAKPRTTVALWKCQIEEPRFTQPDPTVLIECVAGKVKFRLSSGVEGDRQQLQLFYNACRGIPRTSINVPATPVISVAPMPTTAQINPQPSSTLPMTTTPSREDEEISMAIHASIQSAMVEGVLPISDTLPPLSPSSVPSAPPINSTVFYNSPINYPSVDSRPTNVKAPPFDTRPDIISNTSNSSSSCVICLDGPVEGACIPCGHMAGCMSCLNEIKTKQWGCPICRTQIQQVIKLYAV</sequence>